<gene>
    <name evidence="1" type="ORF">GCM10022233_61320</name>
</gene>
<organism evidence="1 2">
    <name type="scientific">Streptomyces shaanxiensis</name>
    <dbReference type="NCBI Taxonomy" id="653357"/>
    <lineage>
        <taxon>Bacteria</taxon>
        <taxon>Bacillati</taxon>
        <taxon>Actinomycetota</taxon>
        <taxon>Actinomycetes</taxon>
        <taxon>Kitasatosporales</taxon>
        <taxon>Streptomycetaceae</taxon>
        <taxon>Streptomyces</taxon>
    </lineage>
</organism>
<proteinExistence type="predicted"/>
<reference evidence="2" key="1">
    <citation type="journal article" date="2019" name="Int. J. Syst. Evol. Microbiol.">
        <title>The Global Catalogue of Microorganisms (GCM) 10K type strain sequencing project: providing services to taxonomists for standard genome sequencing and annotation.</title>
        <authorList>
            <consortium name="The Broad Institute Genomics Platform"/>
            <consortium name="The Broad Institute Genome Sequencing Center for Infectious Disease"/>
            <person name="Wu L."/>
            <person name="Ma J."/>
        </authorList>
    </citation>
    <scope>NUCLEOTIDE SEQUENCE [LARGE SCALE GENOMIC DNA]</scope>
    <source>
        <strain evidence="2">JCM 16925</strain>
    </source>
</reference>
<comment type="caution">
    <text evidence="1">The sequence shown here is derived from an EMBL/GenBank/DDBJ whole genome shotgun (WGS) entry which is preliminary data.</text>
</comment>
<dbReference type="EMBL" id="BAAAZY010000018">
    <property type="protein sequence ID" value="GAA4074938.1"/>
    <property type="molecule type" value="Genomic_DNA"/>
</dbReference>
<evidence type="ECO:0000313" key="1">
    <source>
        <dbReference type="EMBL" id="GAA4074938.1"/>
    </source>
</evidence>
<sequence length="69" mass="6902">MGPKRKAAPGDAFVPGAASVCSASVLPQQACGQLTLTADHAAATALYSVLPVPPYRADAALRVAVRAAL</sequence>
<protein>
    <submittedName>
        <fullName evidence="1">Uncharacterized protein</fullName>
    </submittedName>
</protein>
<name>A0ABP7VUY1_9ACTN</name>
<dbReference type="Proteomes" id="UP001499984">
    <property type="component" value="Unassembled WGS sequence"/>
</dbReference>
<keyword evidence="2" id="KW-1185">Reference proteome</keyword>
<accession>A0ABP7VUY1</accession>
<evidence type="ECO:0000313" key="2">
    <source>
        <dbReference type="Proteomes" id="UP001499984"/>
    </source>
</evidence>